<dbReference type="AlphaFoldDB" id="A0AAE1X3X1"/>
<reference evidence="1" key="1">
    <citation type="submission" date="2020-06" db="EMBL/GenBank/DDBJ databases">
        <authorList>
            <person name="Li T."/>
            <person name="Hu X."/>
            <person name="Zhang T."/>
            <person name="Song X."/>
            <person name="Zhang H."/>
            <person name="Dai N."/>
            <person name="Sheng W."/>
            <person name="Hou X."/>
            <person name="Wei L."/>
        </authorList>
    </citation>
    <scope>NUCLEOTIDE SEQUENCE</scope>
    <source>
        <strain evidence="1">K16</strain>
        <tissue evidence="1">Leaf</tissue>
    </source>
</reference>
<name>A0AAE1X3X1_9LAMI</name>
<organism evidence="1 2">
    <name type="scientific">Sesamum angolense</name>
    <dbReference type="NCBI Taxonomy" id="2727404"/>
    <lineage>
        <taxon>Eukaryota</taxon>
        <taxon>Viridiplantae</taxon>
        <taxon>Streptophyta</taxon>
        <taxon>Embryophyta</taxon>
        <taxon>Tracheophyta</taxon>
        <taxon>Spermatophyta</taxon>
        <taxon>Magnoliopsida</taxon>
        <taxon>eudicotyledons</taxon>
        <taxon>Gunneridae</taxon>
        <taxon>Pentapetalae</taxon>
        <taxon>asterids</taxon>
        <taxon>lamiids</taxon>
        <taxon>Lamiales</taxon>
        <taxon>Pedaliaceae</taxon>
        <taxon>Sesamum</taxon>
    </lineage>
</organism>
<dbReference type="EMBL" id="JACGWL010000004">
    <property type="protein sequence ID" value="KAK4404887.1"/>
    <property type="molecule type" value="Genomic_DNA"/>
</dbReference>
<accession>A0AAE1X3X1</accession>
<reference evidence="1" key="2">
    <citation type="journal article" date="2024" name="Plant">
        <title>Genomic evolution and insights into agronomic trait innovations of Sesamum species.</title>
        <authorList>
            <person name="Miao H."/>
            <person name="Wang L."/>
            <person name="Qu L."/>
            <person name="Liu H."/>
            <person name="Sun Y."/>
            <person name="Le M."/>
            <person name="Wang Q."/>
            <person name="Wei S."/>
            <person name="Zheng Y."/>
            <person name="Lin W."/>
            <person name="Duan Y."/>
            <person name="Cao H."/>
            <person name="Xiong S."/>
            <person name="Wang X."/>
            <person name="Wei L."/>
            <person name="Li C."/>
            <person name="Ma Q."/>
            <person name="Ju M."/>
            <person name="Zhao R."/>
            <person name="Li G."/>
            <person name="Mu C."/>
            <person name="Tian Q."/>
            <person name="Mei H."/>
            <person name="Zhang T."/>
            <person name="Gao T."/>
            <person name="Zhang H."/>
        </authorList>
    </citation>
    <scope>NUCLEOTIDE SEQUENCE</scope>
    <source>
        <strain evidence="1">K16</strain>
    </source>
</reference>
<protein>
    <submittedName>
        <fullName evidence="1">Uncharacterized protein</fullName>
    </submittedName>
</protein>
<evidence type="ECO:0000313" key="2">
    <source>
        <dbReference type="Proteomes" id="UP001289374"/>
    </source>
</evidence>
<evidence type="ECO:0000313" key="1">
    <source>
        <dbReference type="EMBL" id="KAK4404887.1"/>
    </source>
</evidence>
<keyword evidence="2" id="KW-1185">Reference proteome</keyword>
<proteinExistence type="predicted"/>
<sequence>MLLFHGTTPTPCSTICLNDAQTQLLTKRAVTLSSTRVTAGQKLAAVLAAAGATALVLSAGAIEVAAPQEPEETLSNIPQSLSSVCAPGQQDCKKRYKIQRPKSRKAESCTSKCTATCMQGGFGSPGDGPFSMRRQVLWQFIANVSLQTAKMTYVAEECERCQCPKAKTNASIRNYHGITLMSSAELKLLPKMASIVCLPLVVFKDGFRSRKYCLSECSDICNLIGDGDDGP</sequence>
<dbReference type="PANTHER" id="PTHR36006">
    <property type="entry name" value="BNAC02G25390D PROTEIN"/>
    <property type="match status" value="1"/>
</dbReference>
<gene>
    <name evidence="1" type="ORF">Sango_0857300</name>
</gene>
<dbReference type="Proteomes" id="UP001289374">
    <property type="component" value="Unassembled WGS sequence"/>
</dbReference>
<dbReference type="PANTHER" id="PTHR36006:SF2">
    <property type="entry name" value="OS06G0704200 PROTEIN"/>
    <property type="match status" value="1"/>
</dbReference>
<comment type="caution">
    <text evidence="1">The sequence shown here is derived from an EMBL/GenBank/DDBJ whole genome shotgun (WGS) entry which is preliminary data.</text>
</comment>